<reference evidence="2 3" key="1">
    <citation type="journal article" date="2020" name="Nat. Food">
        <title>A phased Vanilla planifolia genome enables genetic improvement of flavour and production.</title>
        <authorList>
            <person name="Hasing T."/>
            <person name="Tang H."/>
            <person name="Brym M."/>
            <person name="Khazi F."/>
            <person name="Huang T."/>
            <person name="Chambers A.H."/>
        </authorList>
    </citation>
    <scope>NUCLEOTIDE SEQUENCE [LARGE SCALE GENOMIC DNA]</scope>
    <source>
        <tissue evidence="2">Leaf</tissue>
    </source>
</reference>
<gene>
    <name evidence="2" type="ORF">HPP92_018073</name>
</gene>
<proteinExistence type="predicted"/>
<feature type="compositionally biased region" description="Polar residues" evidence="1">
    <location>
        <begin position="195"/>
        <end position="204"/>
    </location>
</feature>
<accession>A0A835UM32</accession>
<feature type="compositionally biased region" description="Basic and acidic residues" evidence="1">
    <location>
        <begin position="182"/>
        <end position="193"/>
    </location>
</feature>
<keyword evidence="3" id="KW-1185">Reference proteome</keyword>
<evidence type="ECO:0000313" key="3">
    <source>
        <dbReference type="Proteomes" id="UP000636800"/>
    </source>
</evidence>
<sequence>MEKRKEGKPGEIRRTLRRSIREWHLHHAILKKAIIDKLLDELDCGYGKPWRVAYQDNPKDEGTDLDRSLTSKDEFSAGIGEPAFDEQSQNEKLKDIIMKVARNTKEEEQGLLGCNEREKADDEGLYRSDVAGLNSPIWRGARRHRRKLASVSRLWEEVRSRHEQSRRNGDHNAANTGGTTKSDLDGPSIRDGKQIASQRPSIGT</sequence>
<organism evidence="2 3">
    <name type="scientific">Vanilla planifolia</name>
    <name type="common">Vanilla</name>
    <dbReference type="NCBI Taxonomy" id="51239"/>
    <lineage>
        <taxon>Eukaryota</taxon>
        <taxon>Viridiplantae</taxon>
        <taxon>Streptophyta</taxon>
        <taxon>Embryophyta</taxon>
        <taxon>Tracheophyta</taxon>
        <taxon>Spermatophyta</taxon>
        <taxon>Magnoliopsida</taxon>
        <taxon>Liliopsida</taxon>
        <taxon>Asparagales</taxon>
        <taxon>Orchidaceae</taxon>
        <taxon>Vanilloideae</taxon>
        <taxon>Vanilleae</taxon>
        <taxon>Vanilla</taxon>
    </lineage>
</organism>
<feature type="compositionally biased region" description="Basic and acidic residues" evidence="1">
    <location>
        <begin position="156"/>
        <end position="170"/>
    </location>
</feature>
<evidence type="ECO:0000313" key="2">
    <source>
        <dbReference type="EMBL" id="KAG0466493.1"/>
    </source>
</evidence>
<protein>
    <submittedName>
        <fullName evidence="2">Uncharacterized protein</fullName>
    </submittedName>
</protein>
<dbReference type="AlphaFoldDB" id="A0A835UM32"/>
<dbReference type="Proteomes" id="UP000636800">
    <property type="component" value="Unassembled WGS sequence"/>
</dbReference>
<comment type="caution">
    <text evidence="2">The sequence shown here is derived from an EMBL/GenBank/DDBJ whole genome shotgun (WGS) entry which is preliminary data.</text>
</comment>
<dbReference type="EMBL" id="JADCNL010000009">
    <property type="protein sequence ID" value="KAG0466493.1"/>
    <property type="molecule type" value="Genomic_DNA"/>
</dbReference>
<feature type="region of interest" description="Disordered" evidence="1">
    <location>
        <begin position="156"/>
        <end position="204"/>
    </location>
</feature>
<evidence type="ECO:0000256" key="1">
    <source>
        <dbReference type="SAM" id="MobiDB-lite"/>
    </source>
</evidence>
<dbReference type="OrthoDB" id="25826at2759"/>
<name>A0A835UM32_VANPL</name>